<name>A0A4Y2V797_ARAVE</name>
<comment type="caution">
    <text evidence="1">The sequence shown here is derived from an EMBL/GenBank/DDBJ whole genome shotgun (WGS) entry which is preliminary data.</text>
</comment>
<evidence type="ECO:0000313" key="2">
    <source>
        <dbReference type="Proteomes" id="UP000499080"/>
    </source>
</evidence>
<dbReference type="AlphaFoldDB" id="A0A4Y2V797"/>
<accession>A0A4Y2V797</accession>
<dbReference type="EMBL" id="BGPR01044390">
    <property type="protein sequence ID" value="GBO21165.1"/>
    <property type="molecule type" value="Genomic_DNA"/>
</dbReference>
<keyword evidence="2" id="KW-1185">Reference proteome</keyword>
<proteinExistence type="predicted"/>
<gene>
    <name evidence="1" type="ORF">AVEN_176623_1</name>
</gene>
<reference evidence="1 2" key="1">
    <citation type="journal article" date="2019" name="Sci. Rep.">
        <title>Orb-weaving spider Araneus ventricosus genome elucidates the spidroin gene catalogue.</title>
        <authorList>
            <person name="Kono N."/>
            <person name="Nakamura H."/>
            <person name="Ohtoshi R."/>
            <person name="Moran D.A.P."/>
            <person name="Shinohara A."/>
            <person name="Yoshida Y."/>
            <person name="Fujiwara M."/>
            <person name="Mori M."/>
            <person name="Tomita M."/>
            <person name="Arakawa K."/>
        </authorList>
    </citation>
    <scope>NUCLEOTIDE SEQUENCE [LARGE SCALE GENOMIC DNA]</scope>
</reference>
<dbReference type="Proteomes" id="UP000499080">
    <property type="component" value="Unassembled WGS sequence"/>
</dbReference>
<dbReference type="OrthoDB" id="6433533at2759"/>
<organism evidence="1 2">
    <name type="scientific">Araneus ventricosus</name>
    <name type="common">Orbweaver spider</name>
    <name type="synonym">Epeira ventricosa</name>
    <dbReference type="NCBI Taxonomy" id="182803"/>
    <lineage>
        <taxon>Eukaryota</taxon>
        <taxon>Metazoa</taxon>
        <taxon>Ecdysozoa</taxon>
        <taxon>Arthropoda</taxon>
        <taxon>Chelicerata</taxon>
        <taxon>Arachnida</taxon>
        <taxon>Araneae</taxon>
        <taxon>Araneomorphae</taxon>
        <taxon>Entelegynae</taxon>
        <taxon>Araneoidea</taxon>
        <taxon>Araneidae</taxon>
        <taxon>Araneus</taxon>
    </lineage>
</organism>
<protein>
    <submittedName>
        <fullName evidence="1">Uncharacterized protein</fullName>
    </submittedName>
</protein>
<evidence type="ECO:0000313" key="1">
    <source>
        <dbReference type="EMBL" id="GBO21165.1"/>
    </source>
</evidence>
<sequence length="143" mass="16037">MTRSPKITGNGNNISRVKSFKCLGIHVDDRLNWLEHSNKQGEETIKMQKNLKRIAGGNWGISQLHRRTLYKTMISHSGAQIFSLVSKSNIQNEEEAFFDSKAIPTPHIENISHHPNDSVTNGTRHSAPTHTITVRSQITSIIA</sequence>